<proteinExistence type="predicted"/>
<name>X1LWK6_9ZZZZ</name>
<organism evidence="2">
    <name type="scientific">marine sediment metagenome</name>
    <dbReference type="NCBI Taxonomy" id="412755"/>
    <lineage>
        <taxon>unclassified sequences</taxon>
        <taxon>metagenomes</taxon>
        <taxon>ecological metagenomes</taxon>
    </lineage>
</organism>
<gene>
    <name evidence="2" type="ORF">S06H3_08195</name>
</gene>
<dbReference type="AlphaFoldDB" id="X1LWK6"/>
<protein>
    <recommendedName>
        <fullName evidence="1">LTD domain-containing protein</fullName>
    </recommendedName>
</protein>
<accession>X1LWK6</accession>
<dbReference type="InterPro" id="IPR001322">
    <property type="entry name" value="Lamin_tail_dom"/>
</dbReference>
<dbReference type="PROSITE" id="PS51841">
    <property type="entry name" value="LTD"/>
    <property type="match status" value="1"/>
</dbReference>
<reference evidence="2" key="1">
    <citation type="journal article" date="2014" name="Front. Microbiol.">
        <title>High frequency of phylogenetically diverse reductive dehalogenase-homologous genes in deep subseafloor sedimentary metagenomes.</title>
        <authorList>
            <person name="Kawai M."/>
            <person name="Futagami T."/>
            <person name="Toyoda A."/>
            <person name="Takaki Y."/>
            <person name="Nishi S."/>
            <person name="Hori S."/>
            <person name="Arai W."/>
            <person name="Tsubouchi T."/>
            <person name="Morono Y."/>
            <person name="Uchiyama I."/>
            <person name="Ito T."/>
            <person name="Fujiyama A."/>
            <person name="Inagaki F."/>
            <person name="Takami H."/>
        </authorList>
    </citation>
    <scope>NUCLEOTIDE SEQUENCE</scope>
    <source>
        <strain evidence="2">Expedition CK06-06</strain>
    </source>
</reference>
<dbReference type="EMBL" id="BARV01003425">
    <property type="protein sequence ID" value="GAI06820.1"/>
    <property type="molecule type" value="Genomic_DNA"/>
</dbReference>
<dbReference type="InterPro" id="IPR036415">
    <property type="entry name" value="Lamin_tail_dom_sf"/>
</dbReference>
<feature type="non-terminal residue" evidence="2">
    <location>
        <position position="1"/>
    </location>
</feature>
<feature type="domain" description="LTD" evidence="1">
    <location>
        <begin position="1"/>
        <end position="94"/>
    </location>
</feature>
<comment type="caution">
    <text evidence="2">The sequence shown here is derived from an EMBL/GenBank/DDBJ whole genome shotgun (WGS) entry which is preliminary data.</text>
</comment>
<dbReference type="Gene3D" id="2.60.40.1260">
    <property type="entry name" value="Lamin Tail domain"/>
    <property type="match status" value="1"/>
</dbReference>
<dbReference type="Pfam" id="PF00932">
    <property type="entry name" value="LTD"/>
    <property type="match status" value="1"/>
</dbReference>
<evidence type="ECO:0000259" key="1">
    <source>
        <dbReference type="PROSITE" id="PS51841"/>
    </source>
</evidence>
<dbReference type="SUPFAM" id="SSF74853">
    <property type="entry name" value="Lamin A/C globular tail domain"/>
    <property type="match status" value="1"/>
</dbReference>
<sequence>NDNLNLNDEYVIIENIGDDIVNIDGWTVKDSGTSIYKFRSYIFEPASTIYLYTGSGKDGECKFYWGSSKPIWNNDHDTLYLRDKEGLLIEIYNY</sequence>
<evidence type="ECO:0000313" key="2">
    <source>
        <dbReference type="EMBL" id="GAI06820.1"/>
    </source>
</evidence>